<comment type="caution">
    <text evidence="2">The sequence shown here is derived from an EMBL/GenBank/DDBJ whole genome shotgun (WGS) entry which is preliminary data.</text>
</comment>
<dbReference type="EMBL" id="JBCGBO010000024">
    <property type="protein sequence ID" value="KAK9180788.1"/>
    <property type="molecule type" value="Genomic_DNA"/>
</dbReference>
<proteinExistence type="predicted"/>
<evidence type="ECO:0000256" key="1">
    <source>
        <dbReference type="SAM" id="MobiDB-lite"/>
    </source>
</evidence>
<organism evidence="2 3">
    <name type="scientific">Citrus x changshan-huyou</name>
    <dbReference type="NCBI Taxonomy" id="2935761"/>
    <lineage>
        <taxon>Eukaryota</taxon>
        <taxon>Viridiplantae</taxon>
        <taxon>Streptophyta</taxon>
        <taxon>Embryophyta</taxon>
        <taxon>Tracheophyta</taxon>
        <taxon>Spermatophyta</taxon>
        <taxon>Magnoliopsida</taxon>
        <taxon>eudicotyledons</taxon>
        <taxon>Gunneridae</taxon>
        <taxon>Pentapetalae</taxon>
        <taxon>rosids</taxon>
        <taxon>malvids</taxon>
        <taxon>Sapindales</taxon>
        <taxon>Rutaceae</taxon>
        <taxon>Aurantioideae</taxon>
        <taxon>Citrus</taxon>
    </lineage>
</organism>
<reference evidence="2 3" key="1">
    <citation type="submission" date="2024-05" db="EMBL/GenBank/DDBJ databases">
        <title>Haplotype-resolved chromosome-level genome assembly of Huyou (Citrus changshanensis).</title>
        <authorList>
            <person name="Miao C."/>
            <person name="Chen W."/>
            <person name="Wu Y."/>
            <person name="Wang L."/>
            <person name="Zhao S."/>
            <person name="Grierson D."/>
            <person name="Xu C."/>
            <person name="Chen K."/>
        </authorList>
    </citation>
    <scope>NUCLEOTIDE SEQUENCE [LARGE SCALE GENOMIC DNA]</scope>
    <source>
        <strain evidence="2">01-14</strain>
        <tissue evidence="2">Leaf</tissue>
    </source>
</reference>
<evidence type="ECO:0000313" key="2">
    <source>
        <dbReference type="EMBL" id="KAK9180788.1"/>
    </source>
</evidence>
<feature type="compositionally biased region" description="Basic and acidic residues" evidence="1">
    <location>
        <begin position="56"/>
        <end position="67"/>
    </location>
</feature>
<dbReference type="Proteomes" id="UP001428341">
    <property type="component" value="Unassembled WGS sequence"/>
</dbReference>
<feature type="region of interest" description="Disordered" evidence="1">
    <location>
        <begin position="43"/>
        <end position="67"/>
    </location>
</feature>
<gene>
    <name evidence="2" type="ORF">WN944_023923</name>
</gene>
<name>A0AAP0LM09_9ROSI</name>
<dbReference type="AlphaFoldDB" id="A0AAP0LM09"/>
<evidence type="ECO:0000313" key="3">
    <source>
        <dbReference type="Proteomes" id="UP001428341"/>
    </source>
</evidence>
<accession>A0AAP0LM09</accession>
<keyword evidence="3" id="KW-1185">Reference proteome</keyword>
<protein>
    <submittedName>
        <fullName evidence="2">Uncharacterized protein</fullName>
    </submittedName>
</protein>
<sequence length="67" mass="7549">MLHNLGVQLSAEQIAWVNDSGNEPPPRIGGIYGPQIELNENARHETDDNDQVPFADRSRINETYDDD</sequence>